<dbReference type="Proteomes" id="UP000095594">
    <property type="component" value="Unassembled WGS sequence"/>
</dbReference>
<dbReference type="GO" id="GO:0009229">
    <property type="term" value="P:thiamine diphosphate biosynthetic process"/>
    <property type="evidence" value="ECO:0007669"/>
    <property type="project" value="InterPro"/>
</dbReference>
<organism evidence="7 8">
    <name type="scientific">Clostridium disporicum</name>
    <dbReference type="NCBI Taxonomy" id="84024"/>
    <lineage>
        <taxon>Bacteria</taxon>
        <taxon>Bacillati</taxon>
        <taxon>Bacillota</taxon>
        <taxon>Clostridia</taxon>
        <taxon>Eubacteriales</taxon>
        <taxon>Clostridiaceae</taxon>
        <taxon>Clostridium</taxon>
    </lineage>
</organism>
<reference evidence="7 8" key="1">
    <citation type="submission" date="2015-09" db="EMBL/GenBank/DDBJ databases">
        <authorList>
            <consortium name="Pathogen Informatics"/>
        </authorList>
    </citation>
    <scope>NUCLEOTIDE SEQUENCE [LARGE SCALE GENOMIC DNA]</scope>
    <source>
        <strain evidence="7 8">2789STDY5834856</strain>
    </source>
</reference>
<dbReference type="InterPro" id="IPR007371">
    <property type="entry name" value="TPK_catalytic"/>
</dbReference>
<dbReference type="EMBL" id="CYZX01000002">
    <property type="protein sequence ID" value="CUN67470.1"/>
    <property type="molecule type" value="Genomic_DNA"/>
</dbReference>
<evidence type="ECO:0000259" key="6">
    <source>
        <dbReference type="SMART" id="SM00983"/>
    </source>
</evidence>
<keyword evidence="4" id="KW-0067">ATP-binding</keyword>
<evidence type="ECO:0000256" key="4">
    <source>
        <dbReference type="ARBA" id="ARBA00022840"/>
    </source>
</evidence>
<evidence type="ECO:0000313" key="7">
    <source>
        <dbReference type="EMBL" id="CUN67470.1"/>
    </source>
</evidence>
<dbReference type="Pfam" id="PF04263">
    <property type="entry name" value="TPK_catalytic"/>
    <property type="match status" value="1"/>
</dbReference>
<dbReference type="GO" id="GO:0016301">
    <property type="term" value="F:kinase activity"/>
    <property type="evidence" value="ECO:0007669"/>
    <property type="project" value="UniProtKB-KW"/>
</dbReference>
<dbReference type="SUPFAM" id="SSF63999">
    <property type="entry name" value="Thiamin pyrophosphokinase, catalytic domain"/>
    <property type="match status" value="1"/>
</dbReference>
<dbReference type="SUPFAM" id="SSF63862">
    <property type="entry name" value="Thiamin pyrophosphokinase, substrate-binding domain"/>
    <property type="match status" value="1"/>
</dbReference>
<dbReference type="PANTHER" id="PTHR41299">
    <property type="entry name" value="THIAMINE PYROPHOSPHOKINASE"/>
    <property type="match status" value="1"/>
</dbReference>
<keyword evidence="2" id="KW-0547">Nucleotide-binding</keyword>
<dbReference type="InterPro" id="IPR036371">
    <property type="entry name" value="TPK_B1-bd_sf"/>
</dbReference>
<keyword evidence="1 7" id="KW-0808">Transferase</keyword>
<evidence type="ECO:0000256" key="1">
    <source>
        <dbReference type="ARBA" id="ARBA00022679"/>
    </source>
</evidence>
<dbReference type="CDD" id="cd07995">
    <property type="entry name" value="TPK"/>
    <property type="match status" value="1"/>
</dbReference>
<dbReference type="EC" id="2.7.6.2" evidence="5"/>
<dbReference type="RefSeq" id="WP_055263257.1">
    <property type="nucleotide sequence ID" value="NZ_CABIXQ010000002.1"/>
</dbReference>
<dbReference type="GO" id="GO:0004788">
    <property type="term" value="F:thiamine diphosphokinase activity"/>
    <property type="evidence" value="ECO:0007669"/>
    <property type="project" value="UniProtKB-UniRule"/>
</dbReference>
<dbReference type="GO" id="GO:0006772">
    <property type="term" value="P:thiamine metabolic process"/>
    <property type="evidence" value="ECO:0007669"/>
    <property type="project" value="UniProtKB-UniRule"/>
</dbReference>
<evidence type="ECO:0000256" key="2">
    <source>
        <dbReference type="ARBA" id="ARBA00022741"/>
    </source>
</evidence>
<dbReference type="AlphaFoldDB" id="A0A173YVA6"/>
<evidence type="ECO:0000313" key="8">
    <source>
        <dbReference type="Proteomes" id="UP000095594"/>
    </source>
</evidence>
<sequence>MKALIVSGGERPSIELLKEIAAESELIIGADKGCDSLYDSKIIPKYIVGDFDSANIKKVNYLKEYGAIKLEFNPEKDFTDSDSALNLAIEEGANDIILLGVTGSRLDHTFGNLGLLISALNKNVKATIINENNKIFIVRNSVSLNKDIRYKYISFLSYGDVVKGLTIRNAKYNLKNYDLFIGDTMTVSNEFIDENIEVEFKSGKLLVIYSND</sequence>
<dbReference type="OrthoDB" id="9804377at2"/>
<gene>
    <name evidence="7" type="primary">thiN</name>
    <name evidence="7" type="ORF">ERS852471_00319</name>
</gene>
<evidence type="ECO:0000256" key="3">
    <source>
        <dbReference type="ARBA" id="ARBA00022777"/>
    </source>
</evidence>
<dbReference type="PANTHER" id="PTHR41299:SF1">
    <property type="entry name" value="THIAMINE PYROPHOSPHOKINASE"/>
    <property type="match status" value="1"/>
</dbReference>
<keyword evidence="3 7" id="KW-0418">Kinase</keyword>
<name>A0A173YVA6_9CLOT</name>
<evidence type="ECO:0000256" key="5">
    <source>
        <dbReference type="NCBIfam" id="TIGR01378"/>
    </source>
</evidence>
<dbReference type="Gene3D" id="3.40.50.10240">
    <property type="entry name" value="Thiamin pyrophosphokinase, catalytic domain"/>
    <property type="match status" value="1"/>
</dbReference>
<dbReference type="GO" id="GO:0005524">
    <property type="term" value="F:ATP binding"/>
    <property type="evidence" value="ECO:0007669"/>
    <property type="project" value="UniProtKB-KW"/>
</dbReference>
<dbReference type="NCBIfam" id="TIGR01378">
    <property type="entry name" value="thi_PPkinase"/>
    <property type="match status" value="1"/>
</dbReference>
<feature type="domain" description="Thiamin pyrophosphokinase thiamin-binding" evidence="6">
    <location>
        <begin position="141"/>
        <end position="206"/>
    </location>
</feature>
<dbReference type="InterPro" id="IPR036759">
    <property type="entry name" value="TPK_catalytic_sf"/>
</dbReference>
<dbReference type="InterPro" id="IPR053149">
    <property type="entry name" value="TPK"/>
</dbReference>
<proteinExistence type="predicted"/>
<dbReference type="InterPro" id="IPR006282">
    <property type="entry name" value="Thi_PPkinase"/>
</dbReference>
<protein>
    <recommendedName>
        <fullName evidence="5">Thiamine diphosphokinase</fullName>
        <ecNumber evidence="5">2.7.6.2</ecNumber>
    </recommendedName>
</protein>
<accession>A0A173YVA6</accession>
<dbReference type="GO" id="GO:0030975">
    <property type="term" value="F:thiamine binding"/>
    <property type="evidence" value="ECO:0007669"/>
    <property type="project" value="InterPro"/>
</dbReference>
<dbReference type="SMART" id="SM00983">
    <property type="entry name" value="TPK_B1_binding"/>
    <property type="match status" value="1"/>
</dbReference>
<dbReference type="InterPro" id="IPR007373">
    <property type="entry name" value="Thiamin_PyroPKinase_B1-bd"/>
</dbReference>
<dbReference type="Pfam" id="PF04265">
    <property type="entry name" value="TPK_B1_binding"/>
    <property type="match status" value="1"/>
</dbReference>